<keyword evidence="4" id="KW-1133">Transmembrane helix</keyword>
<dbReference type="InterPro" id="IPR050300">
    <property type="entry name" value="GDXG_lipolytic_enzyme"/>
</dbReference>
<feature type="transmembrane region" description="Helical" evidence="4">
    <location>
        <begin position="12"/>
        <end position="34"/>
    </location>
</feature>
<organism evidence="6 7">
    <name type="scientific">Paraburkholderia humisilvae</name>
    <dbReference type="NCBI Taxonomy" id="627669"/>
    <lineage>
        <taxon>Bacteria</taxon>
        <taxon>Pseudomonadati</taxon>
        <taxon>Pseudomonadota</taxon>
        <taxon>Betaproteobacteria</taxon>
        <taxon>Burkholderiales</taxon>
        <taxon>Burkholderiaceae</taxon>
        <taxon>Paraburkholderia</taxon>
    </lineage>
</organism>
<dbReference type="InterPro" id="IPR029058">
    <property type="entry name" value="AB_hydrolase_fold"/>
</dbReference>
<dbReference type="SUPFAM" id="SSF53474">
    <property type="entry name" value="alpha/beta-Hydrolases"/>
    <property type="match status" value="1"/>
</dbReference>
<keyword evidence="4" id="KW-0472">Membrane</keyword>
<dbReference type="PROSITE" id="PS01174">
    <property type="entry name" value="LIPASE_GDXG_SER"/>
    <property type="match status" value="1"/>
</dbReference>
<evidence type="ECO:0000256" key="2">
    <source>
        <dbReference type="ARBA" id="ARBA00022801"/>
    </source>
</evidence>
<accession>A0A6J5F4Y9</accession>
<evidence type="ECO:0000313" key="7">
    <source>
        <dbReference type="Proteomes" id="UP000494363"/>
    </source>
</evidence>
<evidence type="ECO:0000256" key="1">
    <source>
        <dbReference type="ARBA" id="ARBA00010515"/>
    </source>
</evidence>
<evidence type="ECO:0000313" key="6">
    <source>
        <dbReference type="EMBL" id="CAB3773878.1"/>
    </source>
</evidence>
<dbReference type="Pfam" id="PF07859">
    <property type="entry name" value="Abhydrolase_3"/>
    <property type="match status" value="1"/>
</dbReference>
<dbReference type="Gene3D" id="3.40.50.1820">
    <property type="entry name" value="alpha/beta hydrolase"/>
    <property type="match status" value="1"/>
</dbReference>
<dbReference type="AlphaFoldDB" id="A0A6J5F4Y9"/>
<keyword evidence="4" id="KW-0812">Transmembrane</keyword>
<keyword evidence="7" id="KW-1185">Reference proteome</keyword>
<dbReference type="EMBL" id="CADIKH010000089">
    <property type="protein sequence ID" value="CAB3773878.1"/>
    <property type="molecule type" value="Genomic_DNA"/>
</dbReference>
<dbReference type="RefSeq" id="WP_175232772.1">
    <property type="nucleotide sequence ID" value="NZ_CADIKH010000089.1"/>
</dbReference>
<evidence type="ECO:0000256" key="4">
    <source>
        <dbReference type="SAM" id="Phobius"/>
    </source>
</evidence>
<dbReference type="PANTHER" id="PTHR48081">
    <property type="entry name" value="AB HYDROLASE SUPERFAMILY PROTEIN C4A8.06C"/>
    <property type="match status" value="1"/>
</dbReference>
<evidence type="ECO:0000259" key="5">
    <source>
        <dbReference type="Pfam" id="PF07859"/>
    </source>
</evidence>
<feature type="active site" evidence="3">
    <location>
        <position position="176"/>
    </location>
</feature>
<proteinExistence type="inferred from homology"/>
<dbReference type="InterPro" id="IPR033140">
    <property type="entry name" value="Lipase_GDXG_put_SER_AS"/>
</dbReference>
<keyword evidence="2 6" id="KW-0378">Hydrolase</keyword>
<gene>
    <name evidence="6" type="primary">aes_4</name>
    <name evidence="6" type="ORF">LMG29542_07479</name>
</gene>
<protein>
    <submittedName>
        <fullName evidence="6">Acetyl esterase</fullName>
        <ecNumber evidence="6">3.1.1.-</ecNumber>
    </submittedName>
</protein>
<dbReference type="EC" id="3.1.1.-" evidence="6"/>
<reference evidence="6 7" key="1">
    <citation type="submission" date="2020-04" db="EMBL/GenBank/DDBJ databases">
        <authorList>
            <person name="De Canck E."/>
        </authorList>
    </citation>
    <scope>NUCLEOTIDE SEQUENCE [LARGE SCALE GENOMIC DNA]</scope>
    <source>
        <strain evidence="6 7">LMG 29542</strain>
    </source>
</reference>
<dbReference type="InterPro" id="IPR013094">
    <property type="entry name" value="AB_hydrolase_3"/>
</dbReference>
<name>A0A6J5F4Y9_9BURK</name>
<comment type="similarity">
    <text evidence="1">Belongs to the 'GDXG' lipolytic enzyme family.</text>
</comment>
<evidence type="ECO:0000256" key="3">
    <source>
        <dbReference type="PROSITE-ProRule" id="PRU10038"/>
    </source>
</evidence>
<dbReference type="GO" id="GO:0016787">
    <property type="term" value="F:hydrolase activity"/>
    <property type="evidence" value="ECO:0007669"/>
    <property type="project" value="UniProtKB-KW"/>
</dbReference>
<sequence length="352" mass="38397">MKPDLHAKFRLVCNAVLILTAITTVMAVLAYAAFRLSPWPSVLLIRYAFHEGALKAIASIAPYVPKDVSTHWNIRYGSEKDARLDVFAPAHAPASLPAVVWVHGGGFVAGSRSDLSDYLKVLAARGFVVVAIDYTLAPAVRFPEPVRQTNAALTYVVANAKRFGIDTARLFLAGDSAGAQIAAQSALIISDPVYARRMSIKPGVSRRALRGLVLFCGGPYDPSIMRLEGPFADFMRTVLWSYLGTRDADALSVQRLAVVPYITSMYPPTFISVGNGDPLAAQSVALADALSLRNVVVDALFFPEHYRPSLGHEYQLMLSTQEARMALDRYVSFLQRQAGRRDSAGVVLTLRR</sequence>
<feature type="domain" description="Alpha/beta hydrolase fold-3" evidence="5">
    <location>
        <begin position="99"/>
        <end position="304"/>
    </location>
</feature>
<dbReference type="Proteomes" id="UP000494363">
    <property type="component" value="Unassembled WGS sequence"/>
</dbReference>